<feature type="transmembrane region" description="Helical" evidence="1">
    <location>
        <begin position="159"/>
        <end position="177"/>
    </location>
</feature>
<keyword evidence="1" id="KW-0472">Membrane</keyword>
<accession>A0A449BFE5</accession>
<proteinExistence type="predicted"/>
<dbReference type="STRING" id="1278311.GCA_000428705_01490"/>
<name>A0A449BFE5_HAPAX</name>
<feature type="transmembrane region" description="Helical" evidence="1">
    <location>
        <begin position="189"/>
        <end position="207"/>
    </location>
</feature>
<feature type="transmembrane region" description="Helical" evidence="1">
    <location>
        <begin position="120"/>
        <end position="153"/>
    </location>
</feature>
<keyword evidence="1" id="KW-1133">Transmembrane helix</keyword>
<keyword evidence="1" id="KW-0812">Transmembrane</keyword>
<evidence type="ECO:0000256" key="1">
    <source>
        <dbReference type="SAM" id="Phobius"/>
    </source>
</evidence>
<evidence type="ECO:0000313" key="3">
    <source>
        <dbReference type="Proteomes" id="UP000289841"/>
    </source>
</evidence>
<organism evidence="2 3">
    <name type="scientific">Haploplasma axanthum</name>
    <name type="common">Acholeplasma axanthum</name>
    <dbReference type="NCBI Taxonomy" id="29552"/>
    <lineage>
        <taxon>Bacteria</taxon>
        <taxon>Bacillati</taxon>
        <taxon>Mycoplasmatota</taxon>
        <taxon>Mollicutes</taxon>
        <taxon>Acholeplasmatales</taxon>
        <taxon>Acholeplasmataceae</taxon>
        <taxon>Haploplasma</taxon>
    </lineage>
</organism>
<feature type="transmembrane region" description="Helical" evidence="1">
    <location>
        <begin position="23"/>
        <end position="41"/>
    </location>
</feature>
<dbReference type="Proteomes" id="UP000289841">
    <property type="component" value="Chromosome"/>
</dbReference>
<feature type="transmembrane region" description="Helical" evidence="1">
    <location>
        <begin position="79"/>
        <end position="100"/>
    </location>
</feature>
<protein>
    <submittedName>
        <fullName evidence="2">Uncharacterized protein</fullName>
    </submittedName>
</protein>
<reference evidence="2 3" key="1">
    <citation type="submission" date="2019-01" db="EMBL/GenBank/DDBJ databases">
        <authorList>
            <consortium name="Pathogen Informatics"/>
        </authorList>
    </citation>
    <scope>NUCLEOTIDE SEQUENCE [LARGE SCALE GENOMIC DNA]</scope>
    <source>
        <strain evidence="2 3">NCTC10138</strain>
    </source>
</reference>
<gene>
    <name evidence="2" type="ORF">NCTC10138_01557</name>
</gene>
<evidence type="ECO:0000313" key="2">
    <source>
        <dbReference type="EMBL" id="VEU81162.1"/>
    </source>
</evidence>
<dbReference type="AlphaFoldDB" id="A0A449BFE5"/>
<feature type="transmembrane region" description="Helical" evidence="1">
    <location>
        <begin position="48"/>
        <end position="67"/>
    </location>
</feature>
<dbReference type="EMBL" id="LR215048">
    <property type="protein sequence ID" value="VEU81162.1"/>
    <property type="molecule type" value="Genomic_DNA"/>
</dbReference>
<sequence>MFMFVVSAADIAVTLSYGIEFSLIWQALLIKIVGYVIWILIATKFENIGSSFVAHFICFAFFVPESLRMVYELITMQTSYGLIDGIIILFSGFVAAYSLIKMYAHRDEIKLYQVSVKREIKLLLTITLIYSYFNFSFLTTILYIVIILLILATSKAKESLLFVIAVYVLDVFSDLINVRVISTLGIMELIMYAIGILISIFIIYFAYRVYRESDFDNLDSEYYAWLS</sequence>
<keyword evidence="3" id="KW-1185">Reference proteome</keyword>
<dbReference type="KEGG" id="aaxa:NCTC10138_01557"/>